<reference evidence="3" key="2">
    <citation type="submission" date="2015-01" db="EMBL/GenBank/DDBJ databases">
        <title>Evolutionary Origins and Diversification of the Mycorrhizal Mutualists.</title>
        <authorList>
            <consortium name="DOE Joint Genome Institute"/>
            <consortium name="Mycorrhizal Genomics Consortium"/>
            <person name="Kohler A."/>
            <person name="Kuo A."/>
            <person name="Nagy L.G."/>
            <person name="Floudas D."/>
            <person name="Copeland A."/>
            <person name="Barry K.W."/>
            <person name="Cichocki N."/>
            <person name="Veneault-Fourrey C."/>
            <person name="LaButti K."/>
            <person name="Lindquist E.A."/>
            <person name="Lipzen A."/>
            <person name="Lundell T."/>
            <person name="Morin E."/>
            <person name="Murat C."/>
            <person name="Riley R."/>
            <person name="Ohm R."/>
            <person name="Sun H."/>
            <person name="Tunlid A."/>
            <person name="Henrissat B."/>
            <person name="Grigoriev I.V."/>
            <person name="Hibbett D.S."/>
            <person name="Martin F."/>
        </authorList>
    </citation>
    <scope>NUCLEOTIDE SEQUENCE [LARGE SCALE GENOMIC DNA]</scope>
    <source>
        <strain evidence="3">441</strain>
    </source>
</reference>
<dbReference type="HOGENOM" id="CLU_009123_15_4_1"/>
<feature type="domain" description="HAT C-terminal dimerisation" evidence="1">
    <location>
        <begin position="2"/>
        <end position="50"/>
    </location>
</feature>
<protein>
    <recommendedName>
        <fullName evidence="1">HAT C-terminal dimerisation domain-containing protein</fullName>
    </recommendedName>
</protein>
<dbReference type="InterPro" id="IPR012337">
    <property type="entry name" value="RNaseH-like_sf"/>
</dbReference>
<sequence length="59" mass="6850">TLFSTVMDYLPIQASSIPCKRVFSSNTETDTKKWNQIGPLLMEALQMLKFHLKQEQTNF</sequence>
<dbReference type="OrthoDB" id="3241084at2759"/>
<evidence type="ECO:0000313" key="2">
    <source>
        <dbReference type="EMBL" id="KIK27347.1"/>
    </source>
</evidence>
<dbReference type="InterPro" id="IPR008906">
    <property type="entry name" value="HATC_C_dom"/>
</dbReference>
<dbReference type="AlphaFoldDB" id="A0A0C9ZYQ9"/>
<dbReference type="EMBL" id="KN833696">
    <property type="protein sequence ID" value="KIK27347.1"/>
    <property type="molecule type" value="Genomic_DNA"/>
</dbReference>
<feature type="non-terminal residue" evidence="2">
    <location>
        <position position="59"/>
    </location>
</feature>
<organism evidence="2 3">
    <name type="scientific">Pisolithus microcarpus 441</name>
    <dbReference type="NCBI Taxonomy" id="765257"/>
    <lineage>
        <taxon>Eukaryota</taxon>
        <taxon>Fungi</taxon>
        <taxon>Dikarya</taxon>
        <taxon>Basidiomycota</taxon>
        <taxon>Agaricomycotina</taxon>
        <taxon>Agaricomycetes</taxon>
        <taxon>Agaricomycetidae</taxon>
        <taxon>Boletales</taxon>
        <taxon>Sclerodermatineae</taxon>
        <taxon>Pisolithaceae</taxon>
        <taxon>Pisolithus</taxon>
    </lineage>
</organism>
<dbReference type="Pfam" id="PF05699">
    <property type="entry name" value="Dimer_Tnp_hAT"/>
    <property type="match status" value="1"/>
</dbReference>
<proteinExistence type="predicted"/>
<keyword evidence="3" id="KW-1185">Reference proteome</keyword>
<feature type="non-terminal residue" evidence="2">
    <location>
        <position position="1"/>
    </location>
</feature>
<reference evidence="2 3" key="1">
    <citation type="submission" date="2014-04" db="EMBL/GenBank/DDBJ databases">
        <authorList>
            <consortium name="DOE Joint Genome Institute"/>
            <person name="Kuo A."/>
            <person name="Kohler A."/>
            <person name="Costa M.D."/>
            <person name="Nagy L.G."/>
            <person name="Floudas D."/>
            <person name="Copeland A."/>
            <person name="Barry K.W."/>
            <person name="Cichocki N."/>
            <person name="Veneault-Fourrey C."/>
            <person name="LaButti K."/>
            <person name="Lindquist E.A."/>
            <person name="Lipzen A."/>
            <person name="Lundell T."/>
            <person name="Morin E."/>
            <person name="Murat C."/>
            <person name="Sun H."/>
            <person name="Tunlid A."/>
            <person name="Henrissat B."/>
            <person name="Grigoriev I.V."/>
            <person name="Hibbett D.S."/>
            <person name="Martin F."/>
            <person name="Nordberg H.P."/>
            <person name="Cantor M.N."/>
            <person name="Hua S.X."/>
        </authorList>
    </citation>
    <scope>NUCLEOTIDE SEQUENCE [LARGE SCALE GENOMIC DNA]</scope>
    <source>
        <strain evidence="2 3">441</strain>
    </source>
</reference>
<evidence type="ECO:0000259" key="1">
    <source>
        <dbReference type="Pfam" id="PF05699"/>
    </source>
</evidence>
<dbReference type="GO" id="GO:0046983">
    <property type="term" value="F:protein dimerization activity"/>
    <property type="evidence" value="ECO:0007669"/>
    <property type="project" value="InterPro"/>
</dbReference>
<gene>
    <name evidence="2" type="ORF">PISMIDRAFT_85211</name>
</gene>
<accession>A0A0C9ZYQ9</accession>
<dbReference type="SUPFAM" id="SSF53098">
    <property type="entry name" value="Ribonuclease H-like"/>
    <property type="match status" value="1"/>
</dbReference>
<dbReference type="STRING" id="765257.A0A0C9ZYQ9"/>
<evidence type="ECO:0000313" key="3">
    <source>
        <dbReference type="Proteomes" id="UP000054018"/>
    </source>
</evidence>
<name>A0A0C9ZYQ9_9AGAM</name>
<dbReference type="Proteomes" id="UP000054018">
    <property type="component" value="Unassembled WGS sequence"/>
</dbReference>